<evidence type="ECO:0000313" key="1">
    <source>
        <dbReference type="EMBL" id="XBG60372.1"/>
    </source>
</evidence>
<reference evidence="1" key="1">
    <citation type="submission" date="2024-05" db="EMBL/GenBank/DDBJ databases">
        <title>Pontimicrobium maritimus sp. nov., isolated form sea water.</title>
        <authorList>
            <person name="Muhammad N."/>
            <person name="Vuong T.Q."/>
            <person name="Han H.L."/>
            <person name="Kim S.-G."/>
        </authorList>
    </citation>
    <scope>NUCLEOTIDE SEQUENCE</scope>
    <source>
        <strain evidence="1">SW4</strain>
    </source>
</reference>
<proteinExistence type="predicted"/>
<dbReference type="AlphaFoldDB" id="A0AAU7BQA3"/>
<accession>A0AAU7BQA3</accession>
<name>A0AAU7BQA3_9FLAO</name>
<dbReference type="EMBL" id="CP157199">
    <property type="protein sequence ID" value="XBG60372.1"/>
    <property type="molecule type" value="Genomic_DNA"/>
</dbReference>
<sequence>MKKNLLVFLITIMTINCYSQISFERGHFINNNNLKVDCFIKNSDWLNNPTEFEYKLSENSEVKIINITSIKEFEIYEISKYVKHTVNIDRSTENFNLMTNNRNPEFVEEELFLKVLVEGVANLYYYGKGNLKRFFYNKEGENIEQLVYKSYRTNDNKLGKNTQYKQQLWNNLKCSTVEIKKIESLEYRKNDLIKFFSEYNICNNSTFTNYEQNKSKDLFNLTIRPRLKSSSLIIHNKASEQYDTNFGNKLGLGLGIETEFILPFNKNKWAILIEAAYQNYQSDVLTVNKQIILNQLSAKVNYSSIEVPIGLRHYFFLNENSKIFANVSMVFDVNFESNITITRLDNDTVVNDLDFETQSNLAFGLGYKLDDTYSIELRLQTSRDIFGNYVYWFSEYKAFSVVFGYSFF</sequence>
<dbReference type="RefSeq" id="WP_347922559.1">
    <property type="nucleotide sequence ID" value="NZ_CP157199.1"/>
</dbReference>
<organism evidence="1">
    <name type="scientific">Pontimicrobium sp. SW4</name>
    <dbReference type="NCBI Taxonomy" id="3153519"/>
    <lineage>
        <taxon>Bacteria</taxon>
        <taxon>Pseudomonadati</taxon>
        <taxon>Bacteroidota</taxon>
        <taxon>Flavobacteriia</taxon>
        <taxon>Flavobacteriales</taxon>
        <taxon>Flavobacteriaceae</taxon>
        <taxon>Pontimicrobium</taxon>
    </lineage>
</organism>
<gene>
    <name evidence="1" type="ORF">ABGB03_10950</name>
</gene>
<protein>
    <submittedName>
        <fullName evidence="1">tRNA modification GTPase</fullName>
    </submittedName>
</protein>